<reference evidence="1 2" key="1">
    <citation type="journal article" date="2020" name="Microbiol. Resour. Announc.">
        <title>Draft Genome Sequence of a Cladosporium Species Isolated from the Mesophotic Ascidian Didemnum maculosum.</title>
        <authorList>
            <person name="Gioti A."/>
            <person name="Siaperas R."/>
            <person name="Nikolaivits E."/>
            <person name="Le Goff G."/>
            <person name="Ouazzani J."/>
            <person name="Kotoulas G."/>
            <person name="Topakas E."/>
        </authorList>
    </citation>
    <scope>NUCLEOTIDE SEQUENCE [LARGE SCALE GENOMIC DNA]</scope>
    <source>
        <strain evidence="1 2">TM138-S3</strain>
    </source>
</reference>
<dbReference type="Proteomes" id="UP000803884">
    <property type="component" value="Unassembled WGS sequence"/>
</dbReference>
<name>A0AB34KC21_9PEZI</name>
<dbReference type="SUPFAM" id="SSF52540">
    <property type="entry name" value="P-loop containing nucleoside triphosphate hydrolases"/>
    <property type="match status" value="1"/>
</dbReference>
<dbReference type="EMBL" id="JAAQHG020000527">
    <property type="protein sequence ID" value="KAL1581611.1"/>
    <property type="molecule type" value="Genomic_DNA"/>
</dbReference>
<dbReference type="RefSeq" id="XP_069224721.1">
    <property type="nucleotide sequence ID" value="XM_069378221.1"/>
</dbReference>
<protein>
    <recommendedName>
        <fullName evidence="3">G domain-containing protein</fullName>
    </recommendedName>
</protein>
<dbReference type="InterPro" id="IPR027417">
    <property type="entry name" value="P-loop_NTPase"/>
</dbReference>
<dbReference type="AlphaFoldDB" id="A0AB34KC21"/>
<organism evidence="1 2">
    <name type="scientific">Cladosporium halotolerans</name>
    <dbReference type="NCBI Taxonomy" id="1052096"/>
    <lineage>
        <taxon>Eukaryota</taxon>
        <taxon>Fungi</taxon>
        <taxon>Dikarya</taxon>
        <taxon>Ascomycota</taxon>
        <taxon>Pezizomycotina</taxon>
        <taxon>Dothideomycetes</taxon>
        <taxon>Dothideomycetidae</taxon>
        <taxon>Cladosporiales</taxon>
        <taxon>Cladosporiaceae</taxon>
        <taxon>Cladosporium</taxon>
    </lineage>
</organism>
<proteinExistence type="predicted"/>
<sequence>MPAERRTSYSISSSTEGNEDIPLVCEGADCMGSPSPLWYCAKCYCTYCDDCWKQQVPHRPGKGDRDRTPHEQVHPMVARKIGSVFDTTNASDVVKRLHEKDKTSKWFGVVRDRYGRPVLEDYGRYEILCAAGAGRRDSAPLQFPRLVSFIGVTNAGKSTLIKLLISLADAEHGRRAFPSPVAG</sequence>
<evidence type="ECO:0000313" key="1">
    <source>
        <dbReference type="EMBL" id="KAL1581611.1"/>
    </source>
</evidence>
<gene>
    <name evidence="1" type="ORF">WHR41_09618</name>
</gene>
<comment type="caution">
    <text evidence="1">The sequence shown here is derived from an EMBL/GenBank/DDBJ whole genome shotgun (WGS) entry which is preliminary data.</text>
</comment>
<keyword evidence="2" id="KW-1185">Reference proteome</keyword>
<feature type="non-terminal residue" evidence="1">
    <location>
        <position position="183"/>
    </location>
</feature>
<dbReference type="GeneID" id="96011059"/>
<accession>A0AB34KC21</accession>
<evidence type="ECO:0008006" key="3">
    <source>
        <dbReference type="Google" id="ProtNLM"/>
    </source>
</evidence>
<evidence type="ECO:0000313" key="2">
    <source>
        <dbReference type="Proteomes" id="UP000803884"/>
    </source>
</evidence>